<evidence type="ECO:0000313" key="1">
    <source>
        <dbReference type="EMBL" id="THV29954.1"/>
    </source>
</evidence>
<protein>
    <submittedName>
        <fullName evidence="1">Uncharacterized protein</fullName>
    </submittedName>
</protein>
<dbReference type="RefSeq" id="WP_136543546.1">
    <property type="nucleotide sequence ID" value="NZ_STGU01000028.1"/>
</dbReference>
<comment type="caution">
    <text evidence="1">The sequence shown here is derived from an EMBL/GenBank/DDBJ whole genome shotgun (WGS) entry which is preliminary data.</text>
</comment>
<reference evidence="1 2" key="1">
    <citation type="submission" date="2019-04" db="EMBL/GenBank/DDBJ databases">
        <title>genome sequence of strain W3.</title>
        <authorList>
            <person name="Gao J."/>
            <person name="Sun J."/>
        </authorList>
    </citation>
    <scope>NUCLEOTIDE SEQUENCE [LARGE SCALE GENOMIC DNA]</scope>
    <source>
        <strain evidence="1 2">W3</strain>
    </source>
</reference>
<dbReference type="EMBL" id="STGU01000028">
    <property type="protein sequence ID" value="THV29954.1"/>
    <property type="molecule type" value="Genomic_DNA"/>
</dbReference>
<name>A0A4S8PNJ9_9HYPH</name>
<evidence type="ECO:0000313" key="2">
    <source>
        <dbReference type="Proteomes" id="UP000307378"/>
    </source>
</evidence>
<gene>
    <name evidence="1" type="ORF">FAA86_23115</name>
</gene>
<accession>A0A4S8PNJ9</accession>
<proteinExistence type="predicted"/>
<sequence length="60" mass="7213">MDINFAENDRRLQDNPTDQDCFRQGHTHFHYGWSRRPWGHWNDDQRAAYDRGYDAASEGK</sequence>
<organism evidence="1 2">
    <name type="scientific">Rhizobium rosettiformans W3</name>
    <dbReference type="NCBI Taxonomy" id="538378"/>
    <lineage>
        <taxon>Bacteria</taxon>
        <taxon>Pseudomonadati</taxon>
        <taxon>Pseudomonadota</taxon>
        <taxon>Alphaproteobacteria</taxon>
        <taxon>Hyphomicrobiales</taxon>
        <taxon>Rhizobiaceae</taxon>
        <taxon>Rhizobium/Agrobacterium group</taxon>
        <taxon>Rhizobium</taxon>
    </lineage>
</organism>
<dbReference type="AlphaFoldDB" id="A0A4S8PNJ9"/>
<dbReference type="Proteomes" id="UP000307378">
    <property type="component" value="Unassembled WGS sequence"/>
</dbReference>